<dbReference type="AlphaFoldDB" id="A0A6J7EGU4"/>
<organism evidence="2">
    <name type="scientific">freshwater metagenome</name>
    <dbReference type="NCBI Taxonomy" id="449393"/>
    <lineage>
        <taxon>unclassified sequences</taxon>
        <taxon>metagenomes</taxon>
        <taxon>ecological metagenomes</taxon>
    </lineage>
</organism>
<protein>
    <submittedName>
        <fullName evidence="2">Unannotated protein</fullName>
    </submittedName>
</protein>
<reference evidence="2" key="1">
    <citation type="submission" date="2020-05" db="EMBL/GenBank/DDBJ databases">
        <authorList>
            <person name="Chiriac C."/>
            <person name="Salcher M."/>
            <person name="Ghai R."/>
            <person name="Kavagutti S V."/>
        </authorList>
    </citation>
    <scope>NUCLEOTIDE SEQUENCE</scope>
</reference>
<feature type="compositionally biased region" description="Basic and acidic residues" evidence="1">
    <location>
        <begin position="58"/>
        <end position="68"/>
    </location>
</feature>
<name>A0A6J7EGU4_9ZZZZ</name>
<evidence type="ECO:0000256" key="1">
    <source>
        <dbReference type="SAM" id="MobiDB-lite"/>
    </source>
</evidence>
<accession>A0A6J7EGU4</accession>
<feature type="region of interest" description="Disordered" evidence="1">
    <location>
        <begin position="38"/>
        <end position="68"/>
    </location>
</feature>
<sequence length="68" mass="7417">MQPAATDLLQIAEALEPPADVRDVLGVALVVDRVGHRHARDPAAAHPRGGRQADLLEFSDRERDELIV</sequence>
<dbReference type="EMBL" id="CAFBLQ010000200">
    <property type="protein sequence ID" value="CAB4882186.1"/>
    <property type="molecule type" value="Genomic_DNA"/>
</dbReference>
<gene>
    <name evidence="2" type="ORF">UFOPK3423_01456</name>
</gene>
<evidence type="ECO:0000313" key="2">
    <source>
        <dbReference type="EMBL" id="CAB4882186.1"/>
    </source>
</evidence>
<proteinExistence type="predicted"/>